<dbReference type="EMBL" id="GHES01037949">
    <property type="protein sequence ID" value="MPA68508.1"/>
    <property type="molecule type" value="Transcribed_RNA"/>
</dbReference>
<dbReference type="Pfam" id="PF00168">
    <property type="entry name" value="C2"/>
    <property type="match status" value="1"/>
</dbReference>
<feature type="domain" description="C2" evidence="1">
    <location>
        <begin position="1"/>
        <end position="112"/>
    </location>
</feature>
<dbReference type="AlphaFoldDB" id="A0A5B7BJR8"/>
<evidence type="ECO:0000259" key="1">
    <source>
        <dbReference type="PROSITE" id="PS50004"/>
    </source>
</evidence>
<dbReference type="InterPro" id="IPR044750">
    <property type="entry name" value="C2_SRC2/BAP"/>
</dbReference>
<dbReference type="InterPro" id="IPR035892">
    <property type="entry name" value="C2_domain_sf"/>
</dbReference>
<dbReference type="PROSITE" id="PS50004">
    <property type="entry name" value="C2"/>
    <property type="match status" value="1"/>
</dbReference>
<protein>
    <recommendedName>
        <fullName evidence="1">C2 domain-containing protein</fullName>
    </recommendedName>
</protein>
<dbReference type="CDD" id="cd04051">
    <property type="entry name" value="C2_SRC2_like"/>
    <property type="match status" value="1"/>
</dbReference>
<dbReference type="SMART" id="SM00239">
    <property type="entry name" value="C2"/>
    <property type="match status" value="1"/>
</dbReference>
<name>A0A5B7BJR8_DAVIN</name>
<evidence type="ECO:0000313" key="2">
    <source>
        <dbReference type="EMBL" id="MPA68508.1"/>
    </source>
</evidence>
<dbReference type="InterPro" id="IPR000008">
    <property type="entry name" value="C2_dom"/>
</dbReference>
<proteinExistence type="predicted"/>
<dbReference type="PANTHER" id="PTHR32246">
    <property type="entry name" value="INGRESSION PROTEIN FIC1"/>
    <property type="match status" value="1"/>
</dbReference>
<sequence length="158" mass="17823">MECRKFEITLISANDLEDVRKIFKMKVYARVTIAGETGLTEKRTPADKHGKTDPAWNCTMRYTVGETALQHHGVRLVIKLYCKRKLGDRYIGEVHTSIKDLFDHAYPYGGSALVNYPVQKGSSNSQGVLKFSYRFGESVSIEKFLLAEGIAVWSKSVD</sequence>
<dbReference type="SUPFAM" id="SSF49562">
    <property type="entry name" value="C2 domain (Calcium/lipid-binding domain, CaLB)"/>
    <property type="match status" value="1"/>
</dbReference>
<accession>A0A5B7BJR8</accession>
<organism evidence="2">
    <name type="scientific">Davidia involucrata</name>
    <name type="common">Dove tree</name>
    <dbReference type="NCBI Taxonomy" id="16924"/>
    <lineage>
        <taxon>Eukaryota</taxon>
        <taxon>Viridiplantae</taxon>
        <taxon>Streptophyta</taxon>
        <taxon>Embryophyta</taxon>
        <taxon>Tracheophyta</taxon>
        <taxon>Spermatophyta</taxon>
        <taxon>Magnoliopsida</taxon>
        <taxon>eudicotyledons</taxon>
        <taxon>Gunneridae</taxon>
        <taxon>Pentapetalae</taxon>
        <taxon>asterids</taxon>
        <taxon>Cornales</taxon>
        <taxon>Nyssaceae</taxon>
        <taxon>Davidia</taxon>
    </lineage>
</organism>
<dbReference type="GO" id="GO:0006952">
    <property type="term" value="P:defense response"/>
    <property type="evidence" value="ECO:0007669"/>
    <property type="project" value="InterPro"/>
</dbReference>
<gene>
    <name evidence="2" type="ORF">Din_037949</name>
</gene>
<dbReference type="PANTHER" id="PTHR32246:SF22">
    <property type="entry name" value="C2 DOMAIN-CONTAINING PROTEIN"/>
    <property type="match status" value="1"/>
</dbReference>
<reference evidence="2" key="1">
    <citation type="submission" date="2019-08" db="EMBL/GenBank/DDBJ databases">
        <title>Reference gene set and small RNA set construction with multiple tissues from Davidia involucrata Baill.</title>
        <authorList>
            <person name="Yang H."/>
            <person name="Zhou C."/>
            <person name="Li G."/>
            <person name="Wang J."/>
            <person name="Gao P."/>
            <person name="Wang M."/>
            <person name="Wang R."/>
            <person name="Zhao Y."/>
        </authorList>
    </citation>
    <scope>NUCLEOTIDE SEQUENCE</scope>
    <source>
        <tissue evidence="2">Mixed with DoveR01_LX</tissue>
    </source>
</reference>
<dbReference type="Gene3D" id="2.60.40.150">
    <property type="entry name" value="C2 domain"/>
    <property type="match status" value="1"/>
</dbReference>